<organism evidence="2 3">
    <name type="scientific">Cordylochernes scorpioides</name>
    <dbReference type="NCBI Taxonomy" id="51811"/>
    <lineage>
        <taxon>Eukaryota</taxon>
        <taxon>Metazoa</taxon>
        <taxon>Ecdysozoa</taxon>
        <taxon>Arthropoda</taxon>
        <taxon>Chelicerata</taxon>
        <taxon>Arachnida</taxon>
        <taxon>Pseudoscorpiones</taxon>
        <taxon>Cheliferoidea</taxon>
        <taxon>Chernetidae</taxon>
        <taxon>Cordylochernes</taxon>
    </lineage>
</organism>
<reference evidence="2 3" key="1">
    <citation type="submission" date="2022-01" db="EMBL/GenBank/DDBJ databases">
        <title>A chromosomal length assembly of Cordylochernes scorpioides.</title>
        <authorList>
            <person name="Zeh D."/>
            <person name="Zeh J."/>
        </authorList>
    </citation>
    <scope>NUCLEOTIDE SEQUENCE [LARGE SCALE GENOMIC DNA]</scope>
    <source>
        <strain evidence="2">IN4F17</strain>
        <tissue evidence="2">Whole Body</tissue>
    </source>
</reference>
<evidence type="ECO:0000313" key="3">
    <source>
        <dbReference type="Proteomes" id="UP001235939"/>
    </source>
</evidence>
<dbReference type="EMBL" id="CP092865">
    <property type="protein sequence ID" value="UYV65467.1"/>
    <property type="molecule type" value="Genomic_DNA"/>
</dbReference>
<proteinExistence type="predicted"/>
<dbReference type="SUPFAM" id="SSF57903">
    <property type="entry name" value="FYVE/PHD zinc finger"/>
    <property type="match status" value="1"/>
</dbReference>
<evidence type="ECO:0000313" key="2">
    <source>
        <dbReference type="EMBL" id="UYV65467.1"/>
    </source>
</evidence>
<evidence type="ECO:0000256" key="1">
    <source>
        <dbReference type="SAM" id="MobiDB-lite"/>
    </source>
</evidence>
<feature type="region of interest" description="Disordered" evidence="1">
    <location>
        <begin position="54"/>
        <end position="82"/>
    </location>
</feature>
<name>A0ABY6KAF2_9ARAC</name>
<keyword evidence="3" id="KW-1185">Reference proteome</keyword>
<protein>
    <submittedName>
        <fullName evidence="2">PGBD4</fullName>
    </submittedName>
</protein>
<dbReference type="InterPro" id="IPR011011">
    <property type="entry name" value="Znf_FYVE_PHD"/>
</dbReference>
<dbReference type="Proteomes" id="UP001235939">
    <property type="component" value="Chromosome 03"/>
</dbReference>
<accession>A0ABY6KAF2</accession>
<sequence>MHASSDEVTTASGRSVTMPAMVQEYNKGMGGVDLSDQMLNTYIDERRSLKCGGIDYDGRKPSTSSLPHAPTPKHSMERLPERKEQDCIVCSPQLKRRKRTRYHCIVCKKGVCPGECWEQHVNS</sequence>
<gene>
    <name evidence="2" type="ORF">LAZ67_3004448</name>
</gene>